<dbReference type="AlphaFoldDB" id="A0A7J7J6S3"/>
<dbReference type="PANTHER" id="PTHR33480">
    <property type="entry name" value="SET DOMAIN-CONTAINING PROTEIN-RELATED"/>
    <property type="match status" value="1"/>
</dbReference>
<evidence type="ECO:0000313" key="2">
    <source>
        <dbReference type="Proteomes" id="UP000593567"/>
    </source>
</evidence>
<proteinExistence type="predicted"/>
<keyword evidence="2" id="KW-1185">Reference proteome</keyword>
<sequence length="148" mass="17247">MGDKTLRRPGTAELNLIRGKLRFMARLFIKVQNCCRVNTVSEMLDCKHFDHLLCAAREMSMDNTQIGLTMGGFLKQLNIIKRSFAMKAKDSQMKEDCDDFLWHMKQKWTNYVAAIASKRQKLKTLNKPQELPLESRQRLGHSNKLFKK</sequence>
<accession>A0A7J7J6S3</accession>
<dbReference type="PANTHER" id="PTHR33480:SF1">
    <property type="entry name" value="TYR RECOMBINASE DOMAIN-CONTAINING PROTEIN"/>
    <property type="match status" value="1"/>
</dbReference>
<protein>
    <submittedName>
        <fullName evidence="1">Uncharacterized protein</fullName>
    </submittedName>
</protein>
<comment type="caution">
    <text evidence="1">The sequence shown here is derived from an EMBL/GenBank/DDBJ whole genome shotgun (WGS) entry which is preliminary data.</text>
</comment>
<evidence type="ECO:0000313" key="1">
    <source>
        <dbReference type="EMBL" id="KAF6021231.1"/>
    </source>
</evidence>
<dbReference type="Proteomes" id="UP000593567">
    <property type="component" value="Unassembled WGS sequence"/>
</dbReference>
<gene>
    <name evidence="1" type="ORF">EB796_020465</name>
</gene>
<dbReference type="EMBL" id="VXIV02003089">
    <property type="protein sequence ID" value="KAF6021231.1"/>
    <property type="molecule type" value="Genomic_DNA"/>
</dbReference>
<reference evidence="1" key="1">
    <citation type="submission" date="2020-06" db="EMBL/GenBank/DDBJ databases">
        <title>Draft genome of Bugula neritina, a colonial animal packing powerful symbionts and potential medicines.</title>
        <authorList>
            <person name="Rayko M."/>
        </authorList>
    </citation>
    <scope>NUCLEOTIDE SEQUENCE [LARGE SCALE GENOMIC DNA]</scope>
    <source>
        <strain evidence="1">Kwan_BN1</strain>
    </source>
</reference>
<name>A0A7J7J6S3_BUGNE</name>
<organism evidence="1 2">
    <name type="scientific">Bugula neritina</name>
    <name type="common">Brown bryozoan</name>
    <name type="synonym">Sertularia neritina</name>
    <dbReference type="NCBI Taxonomy" id="10212"/>
    <lineage>
        <taxon>Eukaryota</taxon>
        <taxon>Metazoa</taxon>
        <taxon>Spiralia</taxon>
        <taxon>Lophotrochozoa</taxon>
        <taxon>Bryozoa</taxon>
        <taxon>Gymnolaemata</taxon>
        <taxon>Cheilostomatida</taxon>
        <taxon>Flustrina</taxon>
        <taxon>Buguloidea</taxon>
        <taxon>Bugulidae</taxon>
        <taxon>Bugula</taxon>
    </lineage>
</organism>